<dbReference type="Proteomes" id="UP000214365">
    <property type="component" value="Unassembled WGS sequence"/>
</dbReference>
<dbReference type="RefSeq" id="XP_020123720.1">
    <property type="nucleotide sequence ID" value="XM_020261745.1"/>
</dbReference>
<evidence type="ECO:0000313" key="2">
    <source>
        <dbReference type="Proteomes" id="UP000214365"/>
    </source>
</evidence>
<organism evidence="1 2">
    <name type="scientific">Talaromyces atroroseus</name>
    <dbReference type="NCBI Taxonomy" id="1441469"/>
    <lineage>
        <taxon>Eukaryota</taxon>
        <taxon>Fungi</taxon>
        <taxon>Dikarya</taxon>
        <taxon>Ascomycota</taxon>
        <taxon>Pezizomycotina</taxon>
        <taxon>Eurotiomycetes</taxon>
        <taxon>Eurotiomycetidae</taxon>
        <taxon>Eurotiales</taxon>
        <taxon>Trichocomaceae</taxon>
        <taxon>Talaromyces</taxon>
        <taxon>Talaromyces sect. Trachyspermi</taxon>
    </lineage>
</organism>
<dbReference type="GeneID" id="31001773"/>
<keyword evidence="2" id="KW-1185">Reference proteome</keyword>
<gene>
    <name evidence="1" type="ORF">UA08_02018</name>
</gene>
<name>A0A1Q5QCI2_TALAT</name>
<dbReference type="EMBL" id="LFMY01000002">
    <property type="protein sequence ID" value="OKL63599.1"/>
    <property type="molecule type" value="Genomic_DNA"/>
</dbReference>
<dbReference type="OrthoDB" id="4226622at2759"/>
<accession>A0A1Q5QCI2</accession>
<reference evidence="1 2" key="1">
    <citation type="submission" date="2015-06" db="EMBL/GenBank/DDBJ databases">
        <title>Talaromyces atroroseus IBT 11181 draft genome.</title>
        <authorList>
            <person name="Rasmussen K.B."/>
            <person name="Rasmussen S."/>
            <person name="Petersen B."/>
            <person name="Sicheritz-Ponten T."/>
            <person name="Mortensen U.H."/>
            <person name="Thrane U."/>
        </authorList>
    </citation>
    <scope>NUCLEOTIDE SEQUENCE [LARGE SCALE GENOMIC DNA]</scope>
    <source>
        <strain evidence="1 2">IBT 11181</strain>
    </source>
</reference>
<proteinExistence type="predicted"/>
<sequence length="295" mass="34029">MHVSAGMDTFYMKAKQGSTIHTAFMGSVQYRLLNFLYEFYNPVLHDITGVFESRRVDTYTNEETDCLAVVCMQLNPASPTQEERSIKSSFEAKREKFMADLDPDTNGKCIECVNQIQDHTGFFPSGYLHLFAMEKPAGGPISHIVRDLTNEDLMAIKNGLFEIQKHTKRKSYSILVDEKSYPFINSRHVYSRRLSSLGVHEHNIWYDRENKRVCLPDRSVLHRHSCQEDFNIELAVVRSEFWPRLVEEASRHFRAKGEEEEQEYLAPAAQKVTLCFRTRDAGVDNGWTMVDVASN</sequence>
<protein>
    <submittedName>
        <fullName evidence="1">Uncharacterized protein</fullName>
    </submittedName>
</protein>
<dbReference type="AlphaFoldDB" id="A0A1Q5QCI2"/>
<comment type="caution">
    <text evidence="1">The sequence shown here is derived from an EMBL/GenBank/DDBJ whole genome shotgun (WGS) entry which is preliminary data.</text>
</comment>
<evidence type="ECO:0000313" key="1">
    <source>
        <dbReference type="EMBL" id="OKL63599.1"/>
    </source>
</evidence>